<keyword evidence="3 6" id="KW-0812">Transmembrane</keyword>
<feature type="transmembrane region" description="Helical" evidence="6">
    <location>
        <begin position="263"/>
        <end position="294"/>
    </location>
</feature>
<accession>A0A1J5TIB4</accession>
<keyword evidence="5 6" id="KW-0472">Membrane</keyword>
<keyword evidence="2" id="KW-1003">Cell membrane</keyword>
<feature type="transmembrane region" description="Helical" evidence="6">
    <location>
        <begin position="88"/>
        <end position="108"/>
    </location>
</feature>
<protein>
    <submittedName>
        <fullName evidence="7">High-affinity branched-chain amino acid transport system permease protein LivH</fullName>
    </submittedName>
</protein>
<name>A0A1J5TIB4_9ZZZZ</name>
<evidence type="ECO:0000313" key="7">
    <source>
        <dbReference type="EMBL" id="OIR11758.1"/>
    </source>
</evidence>
<proteinExistence type="predicted"/>
<dbReference type="AlphaFoldDB" id="A0A1J5TIB4"/>
<dbReference type="GO" id="GO:0015658">
    <property type="term" value="F:branched-chain amino acid transmembrane transporter activity"/>
    <property type="evidence" value="ECO:0007669"/>
    <property type="project" value="InterPro"/>
</dbReference>
<reference evidence="7" key="1">
    <citation type="submission" date="2016-10" db="EMBL/GenBank/DDBJ databases">
        <title>Sequence of Gallionella enrichment culture.</title>
        <authorList>
            <person name="Poehlein A."/>
            <person name="Muehling M."/>
            <person name="Daniel R."/>
        </authorList>
    </citation>
    <scope>NUCLEOTIDE SEQUENCE</scope>
</reference>
<evidence type="ECO:0000256" key="5">
    <source>
        <dbReference type="ARBA" id="ARBA00023136"/>
    </source>
</evidence>
<dbReference type="CDD" id="cd06581">
    <property type="entry name" value="TM_PBP1_LivM_like"/>
    <property type="match status" value="1"/>
</dbReference>
<feature type="transmembrane region" description="Helical" evidence="6">
    <location>
        <begin position="178"/>
        <end position="194"/>
    </location>
</feature>
<dbReference type="InterPro" id="IPR001851">
    <property type="entry name" value="ABC_transp_permease"/>
</dbReference>
<feature type="transmembrane region" description="Helical" evidence="6">
    <location>
        <begin position="228"/>
        <end position="251"/>
    </location>
</feature>
<sequence>MRLHRSSSGRFAFAAVLLVLPFVIDALLGHGWVRIADFALLYIMLALGLNIVVGYAGLLDLGYIAFFAVGAYTYALLGSPQFGLHWPMWVVLPLGALIACGFGVLLGAPTLKLRGDYLAIVTLGFGEIIRIFLNNLNTPVNITNGPQGISAIDPLQIGSFSFGSSYEWLGFRVDDVHLHYYLFLAFTLLVIFVSRRLEDSRIGRAWVAIREDEVAASAMGINTRNIKLLAFAMGATFGGISGGLFAGFQGFVSPESFSLMESVMVLCMVVLGGMGNVGGVVLGGILLVVLPELFRNAAGPVQQALIGRVVLDPESLRMLMFGMALILVMLWRPAGLWPSTQRRREFAAEDSVLQQEQETVYDARK</sequence>
<dbReference type="InterPro" id="IPR043428">
    <property type="entry name" value="LivM-like"/>
</dbReference>
<comment type="caution">
    <text evidence="7">The sequence shown here is derived from an EMBL/GenBank/DDBJ whole genome shotgun (WGS) entry which is preliminary data.</text>
</comment>
<feature type="transmembrane region" description="Helical" evidence="6">
    <location>
        <begin position="115"/>
        <end position="133"/>
    </location>
</feature>
<comment type="subcellular location">
    <subcellularLocation>
        <location evidence="1">Cell membrane</location>
        <topology evidence="1">Multi-pass membrane protein</topology>
    </subcellularLocation>
</comment>
<dbReference type="Pfam" id="PF02653">
    <property type="entry name" value="BPD_transp_2"/>
    <property type="match status" value="1"/>
</dbReference>
<evidence type="ECO:0000256" key="3">
    <source>
        <dbReference type="ARBA" id="ARBA00022692"/>
    </source>
</evidence>
<evidence type="ECO:0000256" key="2">
    <source>
        <dbReference type="ARBA" id="ARBA00022475"/>
    </source>
</evidence>
<feature type="transmembrane region" description="Helical" evidence="6">
    <location>
        <begin position="39"/>
        <end position="58"/>
    </location>
</feature>
<feature type="transmembrane region" description="Helical" evidence="6">
    <location>
        <begin position="63"/>
        <end position="82"/>
    </location>
</feature>
<dbReference type="PANTHER" id="PTHR30482:SF10">
    <property type="entry name" value="HIGH-AFFINITY BRANCHED-CHAIN AMINO ACID TRANSPORT PROTEIN BRAE"/>
    <property type="match status" value="1"/>
</dbReference>
<feature type="transmembrane region" description="Helical" evidence="6">
    <location>
        <begin position="12"/>
        <end position="33"/>
    </location>
</feature>
<gene>
    <name evidence="7" type="primary">livH_9</name>
    <name evidence="7" type="ORF">GALL_66140</name>
</gene>
<evidence type="ECO:0000256" key="6">
    <source>
        <dbReference type="SAM" id="Phobius"/>
    </source>
</evidence>
<evidence type="ECO:0000256" key="4">
    <source>
        <dbReference type="ARBA" id="ARBA00022989"/>
    </source>
</evidence>
<keyword evidence="4 6" id="KW-1133">Transmembrane helix</keyword>
<evidence type="ECO:0000256" key="1">
    <source>
        <dbReference type="ARBA" id="ARBA00004651"/>
    </source>
</evidence>
<dbReference type="EMBL" id="MLJW01000019">
    <property type="protein sequence ID" value="OIR11758.1"/>
    <property type="molecule type" value="Genomic_DNA"/>
</dbReference>
<dbReference type="GO" id="GO:0005886">
    <property type="term" value="C:plasma membrane"/>
    <property type="evidence" value="ECO:0007669"/>
    <property type="project" value="UniProtKB-SubCell"/>
</dbReference>
<organism evidence="7">
    <name type="scientific">mine drainage metagenome</name>
    <dbReference type="NCBI Taxonomy" id="410659"/>
    <lineage>
        <taxon>unclassified sequences</taxon>
        <taxon>metagenomes</taxon>
        <taxon>ecological metagenomes</taxon>
    </lineage>
</organism>
<dbReference type="PANTHER" id="PTHR30482">
    <property type="entry name" value="HIGH-AFFINITY BRANCHED-CHAIN AMINO ACID TRANSPORT SYSTEM PERMEASE"/>
    <property type="match status" value="1"/>
</dbReference>